<accession>A0AAN9NWU7</accession>
<sequence length="100" mass="10964">MLSTIFGIAMLCLLENKLSKCHLIEFNESSIQWVPQALGVVSRQPKRLLSKLFSDFPIGLVLKMVVSTLGKNCPKVSVVAITAMGKLLPPCFPMNKSDDS</sequence>
<organism evidence="1 2">
    <name type="scientific">Phaseolus coccineus</name>
    <name type="common">Scarlet runner bean</name>
    <name type="synonym">Phaseolus multiflorus</name>
    <dbReference type="NCBI Taxonomy" id="3886"/>
    <lineage>
        <taxon>Eukaryota</taxon>
        <taxon>Viridiplantae</taxon>
        <taxon>Streptophyta</taxon>
        <taxon>Embryophyta</taxon>
        <taxon>Tracheophyta</taxon>
        <taxon>Spermatophyta</taxon>
        <taxon>Magnoliopsida</taxon>
        <taxon>eudicotyledons</taxon>
        <taxon>Gunneridae</taxon>
        <taxon>Pentapetalae</taxon>
        <taxon>rosids</taxon>
        <taxon>fabids</taxon>
        <taxon>Fabales</taxon>
        <taxon>Fabaceae</taxon>
        <taxon>Papilionoideae</taxon>
        <taxon>50 kb inversion clade</taxon>
        <taxon>NPAAA clade</taxon>
        <taxon>indigoferoid/millettioid clade</taxon>
        <taxon>Phaseoleae</taxon>
        <taxon>Phaseolus</taxon>
    </lineage>
</organism>
<evidence type="ECO:0000313" key="2">
    <source>
        <dbReference type="Proteomes" id="UP001374584"/>
    </source>
</evidence>
<name>A0AAN9NWU7_PHACN</name>
<protein>
    <submittedName>
        <fullName evidence="1">Uncharacterized protein</fullName>
    </submittedName>
</protein>
<gene>
    <name evidence="1" type="ORF">VNO80_03842</name>
</gene>
<reference evidence="1 2" key="1">
    <citation type="submission" date="2024-01" db="EMBL/GenBank/DDBJ databases">
        <title>The genomes of 5 underutilized Papilionoideae crops provide insights into root nodulation and disease resistanc.</title>
        <authorList>
            <person name="Jiang F."/>
        </authorList>
    </citation>
    <scope>NUCLEOTIDE SEQUENCE [LARGE SCALE GENOMIC DNA]</scope>
    <source>
        <strain evidence="1">JINMINGXINNONG_FW02</strain>
        <tissue evidence="1">Leaves</tissue>
    </source>
</reference>
<keyword evidence="2" id="KW-1185">Reference proteome</keyword>
<dbReference type="EMBL" id="JAYMYR010000002">
    <property type="protein sequence ID" value="KAK7378403.1"/>
    <property type="molecule type" value="Genomic_DNA"/>
</dbReference>
<proteinExistence type="predicted"/>
<dbReference type="AlphaFoldDB" id="A0AAN9NWU7"/>
<dbReference type="Proteomes" id="UP001374584">
    <property type="component" value="Unassembled WGS sequence"/>
</dbReference>
<comment type="caution">
    <text evidence="1">The sequence shown here is derived from an EMBL/GenBank/DDBJ whole genome shotgun (WGS) entry which is preliminary data.</text>
</comment>
<evidence type="ECO:0000313" key="1">
    <source>
        <dbReference type="EMBL" id="KAK7378403.1"/>
    </source>
</evidence>